<feature type="compositionally biased region" description="Polar residues" evidence="1">
    <location>
        <begin position="14"/>
        <end position="34"/>
    </location>
</feature>
<feature type="compositionally biased region" description="Basic and acidic residues" evidence="1">
    <location>
        <begin position="349"/>
        <end position="360"/>
    </location>
</feature>
<protein>
    <recommendedName>
        <fullName evidence="2">DDHD domain-containing protein</fullName>
    </recommendedName>
</protein>
<dbReference type="Pfam" id="PF02862">
    <property type="entry name" value="DDHD"/>
    <property type="match status" value="1"/>
</dbReference>
<feature type="compositionally biased region" description="Basic and acidic residues" evidence="1">
    <location>
        <begin position="1"/>
        <end position="12"/>
    </location>
</feature>
<feature type="compositionally biased region" description="Basic and acidic residues" evidence="1">
    <location>
        <begin position="637"/>
        <end position="650"/>
    </location>
</feature>
<dbReference type="GO" id="GO:0005737">
    <property type="term" value="C:cytoplasm"/>
    <property type="evidence" value="ECO:0007669"/>
    <property type="project" value="TreeGrafter"/>
</dbReference>
<feature type="compositionally biased region" description="Polar residues" evidence="1">
    <location>
        <begin position="393"/>
        <end position="408"/>
    </location>
</feature>
<proteinExistence type="predicted"/>
<feature type="region of interest" description="Disordered" evidence="1">
    <location>
        <begin position="133"/>
        <end position="168"/>
    </location>
</feature>
<dbReference type="GO" id="GO:0004620">
    <property type="term" value="F:phospholipase activity"/>
    <property type="evidence" value="ECO:0007669"/>
    <property type="project" value="TreeGrafter"/>
</dbReference>
<dbReference type="GO" id="GO:0046872">
    <property type="term" value="F:metal ion binding"/>
    <property type="evidence" value="ECO:0007669"/>
    <property type="project" value="InterPro"/>
</dbReference>
<evidence type="ECO:0000313" key="3">
    <source>
        <dbReference type="EMBL" id="PFH60714.1"/>
    </source>
</evidence>
<feature type="compositionally biased region" description="Polar residues" evidence="1">
    <location>
        <begin position="253"/>
        <end position="279"/>
    </location>
</feature>
<dbReference type="STRING" id="268505.A0A2A9PHL9"/>
<dbReference type="PROSITE" id="PS51043">
    <property type="entry name" value="DDHD"/>
    <property type="match status" value="1"/>
</dbReference>
<dbReference type="InterPro" id="IPR055555">
    <property type="entry name" value="PA-PLA1_DUF7131"/>
</dbReference>
<feature type="compositionally biased region" description="Low complexity" evidence="1">
    <location>
        <begin position="712"/>
        <end position="724"/>
    </location>
</feature>
<dbReference type="SMART" id="SM01127">
    <property type="entry name" value="DDHD"/>
    <property type="match status" value="1"/>
</dbReference>
<dbReference type="PANTHER" id="PTHR23509:SF10">
    <property type="entry name" value="LD21067P"/>
    <property type="match status" value="1"/>
</dbReference>
<dbReference type="PANTHER" id="PTHR23509">
    <property type="entry name" value="PA-PL1 PHOSPHOLIPASE FAMILY"/>
    <property type="match status" value="1"/>
</dbReference>
<evidence type="ECO:0000259" key="2">
    <source>
        <dbReference type="PROSITE" id="PS51043"/>
    </source>
</evidence>
<reference evidence="3 4" key="1">
    <citation type="journal article" date="2015" name="BMC Genomics">
        <title>Gene expression during zombie ant biting behavior reflects the complexity underlying fungal parasitic behavioral manipulation.</title>
        <authorList>
            <person name="de Bekker C."/>
            <person name="Ohm R.A."/>
            <person name="Loreto R.G."/>
            <person name="Sebastian A."/>
            <person name="Albert I."/>
            <person name="Merrow M."/>
            <person name="Brachmann A."/>
            <person name="Hughes D.P."/>
        </authorList>
    </citation>
    <scope>NUCLEOTIDE SEQUENCE [LARGE SCALE GENOMIC DNA]</scope>
    <source>
        <strain evidence="3 4">SC16a</strain>
    </source>
</reference>
<organism evidence="3 4">
    <name type="scientific">Ophiocordyceps unilateralis</name>
    <name type="common">Zombie-ant fungus</name>
    <name type="synonym">Torrubia unilateralis</name>
    <dbReference type="NCBI Taxonomy" id="268505"/>
    <lineage>
        <taxon>Eukaryota</taxon>
        <taxon>Fungi</taxon>
        <taxon>Dikarya</taxon>
        <taxon>Ascomycota</taxon>
        <taxon>Pezizomycotina</taxon>
        <taxon>Sordariomycetes</taxon>
        <taxon>Hypocreomycetidae</taxon>
        <taxon>Hypocreales</taxon>
        <taxon>Ophiocordycipitaceae</taxon>
        <taxon>Ophiocordyceps</taxon>
    </lineage>
</organism>
<dbReference type="Proteomes" id="UP000037136">
    <property type="component" value="Unassembled WGS sequence"/>
</dbReference>
<name>A0A2A9PHL9_OPHUN</name>
<sequence>MAPASADRKAEKSYLTSAVDSINPWASSRPTTPTSEDKRDEKAAAASAAPGDHALTPLYGQSFRTYPRDCPPLNVLWFHAVDLPKRKPQLVKGRQNVPKDAKPPARPKKFTAFSVSDSRRLEARYQKLLEAAEDGRGSKAAAQSRLDSPDRHARGRQGGAADSGGKRVPVNEDFLFDVDIEKRELEPVYWLGPVYEVRRGTWFFQEGSNLRPCEENLAAQLEEGYLKMKPWIASTSSRGQAGQKEAGTETPKSDSSAVSKNKTSTGSSTPKTIQETGPDTSGPPQPAPQPQPYRLFGAYMSSVATYPDANTAWLCSDGVLSWVTTSMYERFAGGGYMSGAKLVRGYTEANKDKEKDDKPQEASAQQVSGSDQGPQKDPKGASSRDVSRDSSDQGAESRQATLQQQLSSLMEKEAESEEQIRKRDEQEIQDDYNAQDGESQGREIEHLVLVTHGIGQRLGLRMESVNFVHDVNVLRQTLKSVYTNSADLKALNSDTATGPGDCRVQVLPVCWRHLFEFPKQRQRKDEHDLGDVAGEDDSYPSLDDITVEGVAFARSLISDLALDVLLYQSSYRDEISKAVVGEANRIVGLFRERNADFKGKVHLMGHSLGSAIFFDVLCRQKDEPLGGQRHNPLRFWPHQDRQGGGKPNDKKHGHLQFDFDVDDYFCLGSPVGLFQMLKGRTIAARRPARSLSSESNRLRTDGDPFLTTAAASSSSSPSSGLPSSVSSPKVGQLFNIFHPSDPISYRLEPLISPAMATLKPQALPYTKRGLFGSVTPQGLTGIGAKVGQSVSGLWSSLSAGIASNLLNRSLGLTADEVTRIAAEESARHNYNNNNNHNNSCVVVVVVVVVVIVGSSRSVVVVVGSSRSVVVVVGGRDG</sequence>
<keyword evidence="4" id="KW-1185">Reference proteome</keyword>
<gene>
    <name evidence="3" type="ORF">XA68_10470</name>
</gene>
<evidence type="ECO:0000313" key="4">
    <source>
        <dbReference type="Proteomes" id="UP000037136"/>
    </source>
</evidence>
<feature type="region of interest" description="Disordered" evidence="1">
    <location>
        <begin position="89"/>
        <end position="109"/>
    </location>
</feature>
<feature type="compositionally biased region" description="Pro residues" evidence="1">
    <location>
        <begin position="281"/>
        <end position="291"/>
    </location>
</feature>
<dbReference type="Pfam" id="PF23463">
    <property type="entry name" value="WWE_2"/>
    <property type="match status" value="1"/>
</dbReference>
<feature type="region of interest" description="Disordered" evidence="1">
    <location>
        <begin position="1"/>
        <end position="58"/>
    </location>
</feature>
<dbReference type="InterPro" id="IPR058055">
    <property type="entry name" value="PA-PLA1"/>
</dbReference>
<feature type="region of interest" description="Disordered" evidence="1">
    <location>
        <begin position="348"/>
        <end position="428"/>
    </location>
</feature>
<feature type="region of interest" description="Disordered" evidence="1">
    <location>
        <begin position="628"/>
        <end position="652"/>
    </location>
</feature>
<feature type="compositionally biased region" description="Polar residues" evidence="1">
    <location>
        <begin position="362"/>
        <end position="373"/>
    </location>
</feature>
<evidence type="ECO:0000256" key="1">
    <source>
        <dbReference type="SAM" id="MobiDB-lite"/>
    </source>
</evidence>
<feature type="domain" description="DDHD" evidence="2">
    <location>
        <begin position="657"/>
        <end position="877"/>
    </location>
</feature>
<feature type="region of interest" description="Disordered" evidence="1">
    <location>
        <begin position="236"/>
        <end position="293"/>
    </location>
</feature>
<dbReference type="Pfam" id="PF23465">
    <property type="entry name" value="DUF7131"/>
    <property type="match status" value="1"/>
</dbReference>
<comment type="caution">
    <text evidence="3">The sequence shown here is derived from an EMBL/GenBank/DDBJ whole genome shotgun (WGS) entry which is preliminary data.</text>
</comment>
<accession>A0A2A9PHL9</accession>
<reference evidence="3 4" key="2">
    <citation type="journal article" date="2017" name="Sci. Rep.">
        <title>Ant-infecting Ophiocordyceps genomes reveal a high diversity of potential behavioral manipulation genes and a possible major role for enterotoxins.</title>
        <authorList>
            <person name="de Bekker C."/>
            <person name="Ohm R.A."/>
            <person name="Evans H.C."/>
            <person name="Brachmann A."/>
            <person name="Hughes D.P."/>
        </authorList>
    </citation>
    <scope>NUCLEOTIDE SEQUENCE [LARGE SCALE GENOMIC DNA]</scope>
    <source>
        <strain evidence="3 4">SC16a</strain>
    </source>
</reference>
<feature type="region of interest" description="Disordered" evidence="1">
    <location>
        <begin position="685"/>
        <end position="724"/>
    </location>
</feature>
<dbReference type="EMBL" id="LAZP02000111">
    <property type="protein sequence ID" value="PFH60714.1"/>
    <property type="molecule type" value="Genomic_DNA"/>
</dbReference>
<dbReference type="InterPro" id="IPR057826">
    <property type="entry name" value="WWE_C20G8.02"/>
</dbReference>
<dbReference type="InterPro" id="IPR004177">
    <property type="entry name" value="DDHD_dom"/>
</dbReference>
<feature type="compositionally biased region" description="Basic and acidic residues" evidence="1">
    <location>
        <begin position="410"/>
        <end position="426"/>
    </location>
</feature>
<dbReference type="OrthoDB" id="431378at2759"/>
<dbReference type="AlphaFoldDB" id="A0A2A9PHL9"/>